<dbReference type="GO" id="GO:0016491">
    <property type="term" value="F:oxidoreductase activity"/>
    <property type="evidence" value="ECO:0007669"/>
    <property type="project" value="UniProtKB-KW"/>
</dbReference>
<gene>
    <name evidence="3" type="ORF">NF27_HQ00030</name>
</gene>
<organism evidence="3 4">
    <name type="scientific">Candidatus Jidaibacter acanthamoebae</name>
    <dbReference type="NCBI Taxonomy" id="86105"/>
    <lineage>
        <taxon>Bacteria</taxon>
        <taxon>Pseudomonadati</taxon>
        <taxon>Pseudomonadota</taxon>
        <taxon>Alphaproteobacteria</taxon>
        <taxon>Rickettsiales</taxon>
        <taxon>Candidatus Midichloriaceae</taxon>
        <taxon>Candidatus Jidaibacter</taxon>
    </lineage>
</organism>
<dbReference type="PANTHER" id="PTHR43639">
    <property type="entry name" value="OXIDOREDUCTASE, SHORT-CHAIN DEHYDROGENASE/REDUCTASE FAMILY (AFU_ORTHOLOGUE AFUA_5G02870)"/>
    <property type="match status" value="1"/>
</dbReference>
<sequence>MTNKTVLVTGAAKRIGREICLFLAKNHYNILLHYNHSSDEAFKLKSEIENLGVSCKLETVDFLNENEVNNLFVNEKFNLLINNASIFENDNFKNIDYKSLDKHFKANLYAPIILSQRFFKDLQSEGKQGNIINILDYCISGMPKNFLSYILSKKALWEFTQVAAYEMASHIRVNAIALSNTLKAEQQSEQNFAKSINDSPLRLSPNIKEIFNSINFILNTPSMTGQVLFLDGGKHLNILEQL</sequence>
<dbReference type="EMBL" id="JSWE01000184">
    <property type="protein sequence ID" value="KIE04465.1"/>
    <property type="molecule type" value="Genomic_DNA"/>
</dbReference>
<dbReference type="AlphaFoldDB" id="A0A0C1QWW7"/>
<dbReference type="STRING" id="86105.NF27_HQ00030"/>
<dbReference type="InterPro" id="IPR002347">
    <property type="entry name" value="SDR_fam"/>
</dbReference>
<evidence type="ECO:0000313" key="4">
    <source>
        <dbReference type="Proteomes" id="UP000031258"/>
    </source>
</evidence>
<dbReference type="PATRIC" id="fig|86105.3.peg.1640"/>
<dbReference type="RefSeq" id="WP_039458363.1">
    <property type="nucleotide sequence ID" value="NZ_JSWE01000184.1"/>
</dbReference>
<evidence type="ECO:0000256" key="2">
    <source>
        <dbReference type="ARBA" id="ARBA00023002"/>
    </source>
</evidence>
<evidence type="ECO:0000313" key="3">
    <source>
        <dbReference type="EMBL" id="KIE04465.1"/>
    </source>
</evidence>
<reference evidence="3 4" key="1">
    <citation type="submission" date="2014-11" db="EMBL/GenBank/DDBJ databases">
        <title>A Rickettsiales Symbiont of Amoebae With Ancient Features.</title>
        <authorList>
            <person name="Schulz F."/>
            <person name="Martijn J."/>
            <person name="Wascher F."/>
            <person name="Kostanjsek R."/>
            <person name="Ettema T.J."/>
            <person name="Horn M."/>
        </authorList>
    </citation>
    <scope>NUCLEOTIDE SEQUENCE [LARGE SCALE GENOMIC DNA]</scope>
    <source>
        <strain evidence="3 4">UWC36</strain>
    </source>
</reference>
<evidence type="ECO:0000256" key="1">
    <source>
        <dbReference type="ARBA" id="ARBA00006484"/>
    </source>
</evidence>
<dbReference type="SUPFAM" id="SSF51735">
    <property type="entry name" value="NAD(P)-binding Rossmann-fold domains"/>
    <property type="match status" value="1"/>
</dbReference>
<dbReference type="PRINTS" id="PR00081">
    <property type="entry name" value="GDHRDH"/>
</dbReference>
<comment type="similarity">
    <text evidence="1">Belongs to the short-chain dehydrogenases/reductases (SDR) family.</text>
</comment>
<name>A0A0C1QWW7_9RICK</name>
<proteinExistence type="inferred from homology"/>
<dbReference type="PANTHER" id="PTHR43639:SF1">
    <property type="entry name" value="SHORT-CHAIN DEHYDROGENASE_REDUCTASE FAMILY PROTEIN"/>
    <property type="match status" value="1"/>
</dbReference>
<protein>
    <submittedName>
        <fullName evidence="3">Short chain dehydrogenase</fullName>
    </submittedName>
</protein>
<dbReference type="InterPro" id="IPR036291">
    <property type="entry name" value="NAD(P)-bd_dom_sf"/>
</dbReference>
<comment type="caution">
    <text evidence="3">The sequence shown here is derived from an EMBL/GenBank/DDBJ whole genome shotgun (WGS) entry which is preliminary data.</text>
</comment>
<keyword evidence="4" id="KW-1185">Reference proteome</keyword>
<accession>A0A0C1QWW7</accession>
<dbReference type="Gene3D" id="3.40.50.720">
    <property type="entry name" value="NAD(P)-binding Rossmann-like Domain"/>
    <property type="match status" value="1"/>
</dbReference>
<dbReference type="Pfam" id="PF00106">
    <property type="entry name" value="adh_short"/>
    <property type="match status" value="1"/>
</dbReference>
<dbReference type="Proteomes" id="UP000031258">
    <property type="component" value="Unassembled WGS sequence"/>
</dbReference>
<dbReference type="OrthoDB" id="9786360at2"/>
<keyword evidence="2" id="KW-0560">Oxidoreductase</keyword>